<evidence type="ECO:0000256" key="1">
    <source>
        <dbReference type="ARBA" id="ARBA00023180"/>
    </source>
</evidence>
<dbReference type="Proteomes" id="UP001529510">
    <property type="component" value="Unassembled WGS sequence"/>
</dbReference>
<evidence type="ECO:0000313" key="3">
    <source>
        <dbReference type="EMBL" id="KAL0167296.1"/>
    </source>
</evidence>
<feature type="non-terminal residue" evidence="3">
    <location>
        <position position="1"/>
    </location>
</feature>
<dbReference type="PANTHER" id="PTHR16675:SF237">
    <property type="entry name" value="MHC CLASS I ANTIGEN TRANSCRIPT VARIANT 1-RELATED"/>
    <property type="match status" value="1"/>
</dbReference>
<keyword evidence="4" id="KW-1185">Reference proteome</keyword>
<dbReference type="AlphaFoldDB" id="A0ABD0P279"/>
<dbReference type="PANTHER" id="PTHR16675">
    <property type="entry name" value="MHC CLASS I-RELATED"/>
    <property type="match status" value="1"/>
</dbReference>
<dbReference type="InterPro" id="IPR036179">
    <property type="entry name" value="Ig-like_dom_sf"/>
</dbReference>
<protein>
    <recommendedName>
        <fullName evidence="2">Ig-like domain-containing protein</fullName>
    </recommendedName>
</protein>
<dbReference type="SMART" id="SM00407">
    <property type="entry name" value="IGc1"/>
    <property type="match status" value="1"/>
</dbReference>
<dbReference type="InterPro" id="IPR013783">
    <property type="entry name" value="Ig-like_fold"/>
</dbReference>
<sequence length="73" mass="8200">KSPSSPVTCHATGFYPSGVTITWQKKGQEHHEDVKIGELPPNADGTFQKTSAITVTPDEWKKNKFICVERQMR</sequence>
<dbReference type="InterPro" id="IPR007110">
    <property type="entry name" value="Ig-like_dom"/>
</dbReference>
<comment type="caution">
    <text evidence="3">The sequence shown here is derived from an EMBL/GenBank/DDBJ whole genome shotgun (WGS) entry which is preliminary data.</text>
</comment>
<accession>A0ABD0P279</accession>
<dbReference type="Gene3D" id="2.60.40.10">
    <property type="entry name" value="Immunoglobulins"/>
    <property type="match status" value="1"/>
</dbReference>
<dbReference type="EMBL" id="JAMKFB020000019">
    <property type="protein sequence ID" value="KAL0167296.1"/>
    <property type="molecule type" value="Genomic_DNA"/>
</dbReference>
<evidence type="ECO:0000259" key="2">
    <source>
        <dbReference type="PROSITE" id="PS50835"/>
    </source>
</evidence>
<dbReference type="Pfam" id="PF07654">
    <property type="entry name" value="C1-set"/>
    <property type="match status" value="1"/>
</dbReference>
<name>A0ABD0P279_CIRMR</name>
<dbReference type="PROSITE" id="PS50835">
    <property type="entry name" value="IG_LIKE"/>
    <property type="match status" value="1"/>
</dbReference>
<dbReference type="InterPro" id="IPR003597">
    <property type="entry name" value="Ig_C1-set"/>
</dbReference>
<proteinExistence type="predicted"/>
<dbReference type="SUPFAM" id="SSF48726">
    <property type="entry name" value="Immunoglobulin"/>
    <property type="match status" value="1"/>
</dbReference>
<dbReference type="InterPro" id="IPR050208">
    <property type="entry name" value="MHC_class-I_related"/>
</dbReference>
<gene>
    <name evidence="3" type="ORF">M9458_039140</name>
</gene>
<organism evidence="3 4">
    <name type="scientific">Cirrhinus mrigala</name>
    <name type="common">Mrigala</name>
    <dbReference type="NCBI Taxonomy" id="683832"/>
    <lineage>
        <taxon>Eukaryota</taxon>
        <taxon>Metazoa</taxon>
        <taxon>Chordata</taxon>
        <taxon>Craniata</taxon>
        <taxon>Vertebrata</taxon>
        <taxon>Euteleostomi</taxon>
        <taxon>Actinopterygii</taxon>
        <taxon>Neopterygii</taxon>
        <taxon>Teleostei</taxon>
        <taxon>Ostariophysi</taxon>
        <taxon>Cypriniformes</taxon>
        <taxon>Cyprinidae</taxon>
        <taxon>Labeoninae</taxon>
        <taxon>Labeonini</taxon>
        <taxon>Cirrhinus</taxon>
    </lineage>
</organism>
<reference evidence="3 4" key="1">
    <citation type="submission" date="2024-05" db="EMBL/GenBank/DDBJ databases">
        <title>Genome sequencing and assembly of Indian major carp, Cirrhinus mrigala (Hamilton, 1822).</title>
        <authorList>
            <person name="Mohindra V."/>
            <person name="Chowdhury L.M."/>
            <person name="Lal K."/>
            <person name="Jena J.K."/>
        </authorList>
    </citation>
    <scope>NUCLEOTIDE SEQUENCE [LARGE SCALE GENOMIC DNA]</scope>
    <source>
        <strain evidence="3">CM1030</strain>
        <tissue evidence="3">Blood</tissue>
    </source>
</reference>
<feature type="domain" description="Ig-like" evidence="2">
    <location>
        <begin position="1"/>
        <end position="73"/>
    </location>
</feature>
<keyword evidence="1" id="KW-0325">Glycoprotein</keyword>
<evidence type="ECO:0000313" key="4">
    <source>
        <dbReference type="Proteomes" id="UP001529510"/>
    </source>
</evidence>